<comment type="caution">
    <text evidence="6">The sequence shown here is derived from an EMBL/GenBank/DDBJ whole genome shotgun (WGS) entry which is preliminary data.</text>
</comment>
<evidence type="ECO:0000313" key="6">
    <source>
        <dbReference type="EMBL" id="GFR63472.1"/>
    </source>
</evidence>
<evidence type="ECO:0000256" key="4">
    <source>
        <dbReference type="SAM" id="MobiDB-lite"/>
    </source>
</evidence>
<keyword evidence="3" id="KW-0808">Transferase</keyword>
<reference evidence="6 7" key="1">
    <citation type="journal article" date="2021" name="Elife">
        <title>Chloroplast acquisition without the gene transfer in kleptoplastic sea slugs, Plakobranchus ocellatus.</title>
        <authorList>
            <person name="Maeda T."/>
            <person name="Takahashi S."/>
            <person name="Yoshida T."/>
            <person name="Shimamura S."/>
            <person name="Takaki Y."/>
            <person name="Nagai Y."/>
            <person name="Toyoda A."/>
            <person name="Suzuki Y."/>
            <person name="Arimoto A."/>
            <person name="Ishii H."/>
            <person name="Satoh N."/>
            <person name="Nishiyama T."/>
            <person name="Hasebe M."/>
            <person name="Maruyama T."/>
            <person name="Minagawa J."/>
            <person name="Obokata J."/>
            <person name="Shigenobu S."/>
        </authorList>
    </citation>
    <scope>NUCLEOTIDE SEQUENCE [LARGE SCALE GENOMIC DNA]</scope>
</reference>
<dbReference type="InterPro" id="IPR051052">
    <property type="entry name" value="Diverse_substrate_MTase"/>
</dbReference>
<feature type="domain" description="Methyltransferase type 11" evidence="5">
    <location>
        <begin position="57"/>
        <end position="148"/>
    </location>
</feature>
<keyword evidence="7" id="KW-1185">Reference proteome</keyword>
<dbReference type="Proteomes" id="UP000762676">
    <property type="component" value="Unassembled WGS sequence"/>
</dbReference>
<dbReference type="SUPFAM" id="SSF53335">
    <property type="entry name" value="S-adenosyl-L-methionine-dependent methyltransferases"/>
    <property type="match status" value="1"/>
</dbReference>
<comment type="similarity">
    <text evidence="1">Belongs to the methyltransferase superfamily.</text>
</comment>
<protein>
    <submittedName>
        <fullName evidence="6">Trans-aconitate 2-methyltransferase</fullName>
    </submittedName>
</protein>
<dbReference type="Gene3D" id="3.40.50.150">
    <property type="entry name" value="Vaccinia Virus protein VP39"/>
    <property type="match status" value="1"/>
</dbReference>
<dbReference type="GO" id="GO:0032259">
    <property type="term" value="P:methylation"/>
    <property type="evidence" value="ECO:0007669"/>
    <property type="project" value="UniProtKB-KW"/>
</dbReference>
<dbReference type="GO" id="GO:0008757">
    <property type="term" value="F:S-adenosylmethionine-dependent methyltransferase activity"/>
    <property type="evidence" value="ECO:0007669"/>
    <property type="project" value="InterPro"/>
</dbReference>
<evidence type="ECO:0000256" key="2">
    <source>
        <dbReference type="ARBA" id="ARBA00022603"/>
    </source>
</evidence>
<organism evidence="6 7">
    <name type="scientific">Elysia marginata</name>
    <dbReference type="NCBI Taxonomy" id="1093978"/>
    <lineage>
        <taxon>Eukaryota</taxon>
        <taxon>Metazoa</taxon>
        <taxon>Spiralia</taxon>
        <taxon>Lophotrochozoa</taxon>
        <taxon>Mollusca</taxon>
        <taxon>Gastropoda</taxon>
        <taxon>Heterobranchia</taxon>
        <taxon>Euthyneura</taxon>
        <taxon>Panpulmonata</taxon>
        <taxon>Sacoglossa</taxon>
        <taxon>Placobranchoidea</taxon>
        <taxon>Plakobranchidae</taxon>
        <taxon>Elysia</taxon>
    </lineage>
</organism>
<dbReference type="EMBL" id="BMAT01007406">
    <property type="protein sequence ID" value="GFR63472.1"/>
    <property type="molecule type" value="Genomic_DNA"/>
</dbReference>
<keyword evidence="2" id="KW-0489">Methyltransferase</keyword>
<name>A0AAV4EQR8_9GAST</name>
<dbReference type="AlphaFoldDB" id="A0AAV4EQR8"/>
<feature type="compositionally biased region" description="Basic and acidic residues" evidence="4">
    <location>
        <begin position="213"/>
        <end position="228"/>
    </location>
</feature>
<evidence type="ECO:0000256" key="1">
    <source>
        <dbReference type="ARBA" id="ARBA00008361"/>
    </source>
</evidence>
<proteinExistence type="inferred from homology"/>
<evidence type="ECO:0000259" key="5">
    <source>
        <dbReference type="Pfam" id="PF08241"/>
    </source>
</evidence>
<dbReference type="Pfam" id="PF08241">
    <property type="entry name" value="Methyltransf_11"/>
    <property type="match status" value="1"/>
</dbReference>
<dbReference type="PANTHER" id="PTHR44942">
    <property type="entry name" value="METHYLTRANSF_11 DOMAIN-CONTAINING PROTEIN"/>
    <property type="match status" value="1"/>
</dbReference>
<feature type="region of interest" description="Disordered" evidence="4">
    <location>
        <begin position="188"/>
        <end position="242"/>
    </location>
</feature>
<evidence type="ECO:0000313" key="7">
    <source>
        <dbReference type="Proteomes" id="UP000762676"/>
    </source>
</evidence>
<evidence type="ECO:0000256" key="3">
    <source>
        <dbReference type="ARBA" id="ARBA00022679"/>
    </source>
</evidence>
<dbReference type="PANTHER" id="PTHR44942:SF4">
    <property type="entry name" value="METHYLTRANSFERASE TYPE 11 DOMAIN-CONTAINING PROTEIN"/>
    <property type="match status" value="1"/>
</dbReference>
<dbReference type="InterPro" id="IPR029063">
    <property type="entry name" value="SAM-dependent_MTases_sf"/>
</dbReference>
<gene>
    <name evidence="6" type="ORF">ElyMa_003606100</name>
</gene>
<dbReference type="CDD" id="cd02440">
    <property type="entry name" value="AdoMet_MTases"/>
    <property type="match status" value="1"/>
</dbReference>
<sequence length="380" mass="42132">MSSQNEENVAALPVSSIFEDHVTSQSYARERHSYSDDVFKVIIDYCRETTRDLDLAVDVGCGPGNSTVGFTKYFKQVLGVDISGSQIALAPKHIPNCEFRVGCATNLDFLPAASVDLFACGMAFFMMPQTKVFAEAERVLKPGGTLAIFGYGRIIFTDKEVDKIVEWMAGGGTERVIEEGVGGFIESKATRSSNEASGDKEMEQSGKIGSLDKSNDCSSREEKPKDIDTGVDGNQQSRDGSQDFEALEDLTKNLKMFETALRFSGNELREALELLPGVQLPYPGWIRLGVLVPYPGRIRKDDVHFSHQYTKDGILGVAKLLLRFMIANGHNDRDFVQTVEKRLTDLFHKRGLDCDHQVFDVRFHAVILLGHKPVKDGSFN</sequence>
<dbReference type="InterPro" id="IPR013216">
    <property type="entry name" value="Methyltransf_11"/>
</dbReference>
<accession>A0AAV4EQR8</accession>